<dbReference type="InterPro" id="IPR020084">
    <property type="entry name" value="NUDIX_hydrolase_CS"/>
</dbReference>
<dbReference type="PANTHER" id="PTHR43046:SF12">
    <property type="entry name" value="GDP-MANNOSE MANNOSYL HYDROLASE"/>
    <property type="match status" value="1"/>
</dbReference>
<gene>
    <name evidence="5" type="ORF">A2493_00410</name>
</gene>
<dbReference type="InterPro" id="IPR015797">
    <property type="entry name" value="NUDIX_hydrolase-like_dom_sf"/>
</dbReference>
<keyword evidence="2" id="KW-0378">Hydrolase</keyword>
<dbReference type="PANTHER" id="PTHR43046">
    <property type="entry name" value="GDP-MANNOSE MANNOSYL HYDROLASE"/>
    <property type="match status" value="1"/>
</dbReference>
<sequence>MKIPKNAKKVFTGVIYDIYQWPQKMFDGTTETFELSKRKDSIQLIVTTPDKKILILQERHPHMKKSFYGVLGGSQEGNETMLQTAKRELLEETGYTSDDWKLLKKSSPGDKTDWTIYTYIARNAKQTQKQHLDAGEKIKVIPMNFKKFMKIATGPNFRSIDLTFYLLKLHYQKKLKEFEKKLFSK</sequence>
<name>A0A1F6NRN4_9BACT</name>
<dbReference type="GO" id="GO:0016787">
    <property type="term" value="F:hydrolase activity"/>
    <property type="evidence" value="ECO:0007669"/>
    <property type="project" value="UniProtKB-KW"/>
</dbReference>
<comment type="caution">
    <text evidence="5">The sequence shown here is derived from an EMBL/GenBank/DDBJ whole genome shotgun (WGS) entry which is preliminary data.</text>
</comment>
<reference evidence="5 6" key="1">
    <citation type="journal article" date="2016" name="Nat. Commun.">
        <title>Thousands of microbial genomes shed light on interconnected biogeochemical processes in an aquifer system.</title>
        <authorList>
            <person name="Anantharaman K."/>
            <person name="Brown C.T."/>
            <person name="Hug L.A."/>
            <person name="Sharon I."/>
            <person name="Castelle C.J."/>
            <person name="Probst A.J."/>
            <person name="Thomas B.C."/>
            <person name="Singh A."/>
            <person name="Wilkins M.J."/>
            <person name="Karaoz U."/>
            <person name="Brodie E.L."/>
            <person name="Williams K.H."/>
            <person name="Hubbard S.S."/>
            <person name="Banfield J.F."/>
        </authorList>
    </citation>
    <scope>NUCLEOTIDE SEQUENCE [LARGE SCALE GENOMIC DNA]</scope>
</reference>
<dbReference type="Proteomes" id="UP000178349">
    <property type="component" value="Unassembled WGS sequence"/>
</dbReference>
<comment type="cofactor">
    <cofactor evidence="1">
        <name>Mg(2+)</name>
        <dbReference type="ChEBI" id="CHEBI:18420"/>
    </cofactor>
</comment>
<dbReference type="SUPFAM" id="SSF55811">
    <property type="entry name" value="Nudix"/>
    <property type="match status" value="1"/>
</dbReference>
<dbReference type="AlphaFoldDB" id="A0A1F6NRN4"/>
<accession>A0A1F6NRN4</accession>
<organism evidence="5 6">
    <name type="scientific">Candidatus Magasanikbacteria bacterium RIFOXYC12_FULL_33_11</name>
    <dbReference type="NCBI Taxonomy" id="1798701"/>
    <lineage>
        <taxon>Bacteria</taxon>
        <taxon>Candidatus Magasanikiibacteriota</taxon>
    </lineage>
</organism>
<dbReference type="EMBL" id="MFQW01000009">
    <property type="protein sequence ID" value="OGH86612.1"/>
    <property type="molecule type" value="Genomic_DNA"/>
</dbReference>
<keyword evidence="3" id="KW-0460">Magnesium</keyword>
<dbReference type="Gene3D" id="3.90.79.10">
    <property type="entry name" value="Nucleoside Triphosphate Pyrophosphohydrolase"/>
    <property type="match status" value="1"/>
</dbReference>
<dbReference type="InterPro" id="IPR000086">
    <property type="entry name" value="NUDIX_hydrolase_dom"/>
</dbReference>
<proteinExistence type="predicted"/>
<evidence type="ECO:0000256" key="1">
    <source>
        <dbReference type="ARBA" id="ARBA00001946"/>
    </source>
</evidence>
<evidence type="ECO:0000313" key="6">
    <source>
        <dbReference type="Proteomes" id="UP000178349"/>
    </source>
</evidence>
<dbReference type="CDD" id="cd03424">
    <property type="entry name" value="NUDIX_ADPRase_Nudt5_UGPPase_Nudt14"/>
    <property type="match status" value="1"/>
</dbReference>
<dbReference type="PROSITE" id="PS51462">
    <property type="entry name" value="NUDIX"/>
    <property type="match status" value="1"/>
</dbReference>
<evidence type="ECO:0000256" key="3">
    <source>
        <dbReference type="ARBA" id="ARBA00022842"/>
    </source>
</evidence>
<evidence type="ECO:0000256" key="2">
    <source>
        <dbReference type="ARBA" id="ARBA00022801"/>
    </source>
</evidence>
<feature type="domain" description="Nudix hydrolase" evidence="4">
    <location>
        <begin position="37"/>
        <end position="168"/>
    </location>
</feature>
<dbReference type="Pfam" id="PF00293">
    <property type="entry name" value="NUDIX"/>
    <property type="match status" value="1"/>
</dbReference>
<protein>
    <recommendedName>
        <fullName evidence="4">Nudix hydrolase domain-containing protein</fullName>
    </recommendedName>
</protein>
<dbReference type="PROSITE" id="PS00893">
    <property type="entry name" value="NUDIX_BOX"/>
    <property type="match status" value="1"/>
</dbReference>
<evidence type="ECO:0000259" key="4">
    <source>
        <dbReference type="PROSITE" id="PS51462"/>
    </source>
</evidence>
<evidence type="ECO:0000313" key="5">
    <source>
        <dbReference type="EMBL" id="OGH86612.1"/>
    </source>
</evidence>